<dbReference type="EMBL" id="BRXU01000002">
    <property type="protein sequence ID" value="GLC49381.1"/>
    <property type="molecule type" value="Genomic_DNA"/>
</dbReference>
<dbReference type="PANTHER" id="PTHR34557">
    <property type="entry name" value="PHYTOCHROMOBILIN:FERREDOXIN OXIDOREDUCTASE, CHLOROPLASTIC"/>
    <property type="match status" value="1"/>
</dbReference>
<dbReference type="GO" id="GO:0016636">
    <property type="term" value="F:oxidoreductase activity, acting on the CH-CH group of donors, iron-sulfur protein as acceptor"/>
    <property type="evidence" value="ECO:0007669"/>
    <property type="project" value="InterPro"/>
</dbReference>
<keyword evidence="2" id="KW-0560">Oxidoreductase</keyword>
<comment type="caution">
    <text evidence="5">The sequence shown here is derived from an EMBL/GenBank/DDBJ whole genome shotgun (WGS) entry which is preliminary data.</text>
</comment>
<dbReference type="Gene3D" id="3.40.1500.20">
    <property type="match status" value="1"/>
</dbReference>
<feature type="region of interest" description="Disordered" evidence="4">
    <location>
        <begin position="44"/>
        <end position="77"/>
    </location>
</feature>
<feature type="region of interest" description="Disordered" evidence="4">
    <location>
        <begin position="1"/>
        <end position="21"/>
    </location>
</feature>
<organism evidence="5 6">
    <name type="scientific">Pleodorina starrii</name>
    <dbReference type="NCBI Taxonomy" id="330485"/>
    <lineage>
        <taxon>Eukaryota</taxon>
        <taxon>Viridiplantae</taxon>
        <taxon>Chlorophyta</taxon>
        <taxon>core chlorophytes</taxon>
        <taxon>Chlorophyceae</taxon>
        <taxon>CS clade</taxon>
        <taxon>Chlamydomonadales</taxon>
        <taxon>Volvocaceae</taxon>
        <taxon>Pleodorina</taxon>
    </lineage>
</organism>
<name>A0A9W6EYS4_9CHLO</name>
<sequence>MLGQLNLGRAAPPASRCPGGWPGVLSRARSPCYRLRDYAAVPCPHAPGADGRRTLAPARASAGDEAAASPPGTGRPAAAEQAADDAAATIAPSSDGVWTPDYIRELVRQQEAEEEAARAEEQTRGFREDPEGLYTYVERAYEEAEMLKLLAGDDGNLDGYPAAAANDVIGMGSWRLKSYVDPVIEFLVARIEGSWREFMDEDLCLYPRDKWKSLGWDLVDSEDPKRELEGFSYADIPDPEKGAEGYPRLQLENRVYCSRAFRKLHVEVGIRQDGLQVLHVVLYPRYNYDLPIFGLDIVMVNGRVTLAVVDCCPVRHGLKLPQQYMETMALLQRTFLEGTDPSARRIPDWGAASFSPLALCITPTTPEELAAFAKYAVALHRAHLSLSLNAEPVVAAPGNRRAASKLQELQEGQKRFCDNQLANKKTRRVLEAAFGAEWTDAYMSKLMFDFDPSYEPPYFDQSVDLLQKFFGDDVSEQGDMAAYNQGLEMEAEAARAAETLEGAAAGRPVSREKLGLAMQFLFESDPTFRAAVEALSGAQAAASEELMTDEFLQMLASPGDAKEQAVK</sequence>
<evidence type="ECO:0000256" key="2">
    <source>
        <dbReference type="ARBA" id="ARBA00023002"/>
    </source>
</evidence>
<dbReference type="OrthoDB" id="496703at2759"/>
<dbReference type="AlphaFoldDB" id="A0A9W6EYS4"/>
<evidence type="ECO:0000313" key="6">
    <source>
        <dbReference type="Proteomes" id="UP001165080"/>
    </source>
</evidence>
<evidence type="ECO:0000313" key="5">
    <source>
        <dbReference type="EMBL" id="GLC49381.1"/>
    </source>
</evidence>
<dbReference type="Pfam" id="PF05996">
    <property type="entry name" value="Fe_bilin_red"/>
    <property type="match status" value="1"/>
</dbReference>
<evidence type="ECO:0000256" key="3">
    <source>
        <dbReference type="SAM" id="Coils"/>
    </source>
</evidence>
<feature type="compositionally biased region" description="Low complexity" evidence="4">
    <location>
        <begin position="56"/>
        <end position="77"/>
    </location>
</feature>
<gene>
    <name evidence="5" type="primary">PLEST006508</name>
    <name evidence="5" type="ORF">PLESTB_000213300</name>
</gene>
<dbReference type="PANTHER" id="PTHR34557:SF1">
    <property type="entry name" value="PHYTOCHROMOBILIN:FERREDOXIN OXIDOREDUCTASE, CHLOROPLASTIC"/>
    <property type="match status" value="1"/>
</dbReference>
<keyword evidence="3" id="KW-0175">Coiled coil</keyword>
<reference evidence="5 6" key="1">
    <citation type="journal article" date="2023" name="Commun. Biol.">
        <title>Reorganization of the ancestral sex-determining regions during the evolution of trioecy in Pleodorina starrii.</title>
        <authorList>
            <person name="Takahashi K."/>
            <person name="Suzuki S."/>
            <person name="Kawai-Toyooka H."/>
            <person name="Yamamoto K."/>
            <person name="Hamaji T."/>
            <person name="Ootsuki R."/>
            <person name="Yamaguchi H."/>
            <person name="Kawachi M."/>
            <person name="Higashiyama T."/>
            <person name="Nozaki H."/>
        </authorList>
    </citation>
    <scope>NUCLEOTIDE SEQUENCE [LARGE SCALE GENOMIC DNA]</scope>
    <source>
        <strain evidence="5 6">NIES-4479</strain>
    </source>
</reference>
<keyword evidence="6" id="KW-1185">Reference proteome</keyword>
<comment type="similarity">
    <text evidence="1">Belongs to the HY2 family.</text>
</comment>
<evidence type="ECO:0000256" key="1">
    <source>
        <dbReference type="ARBA" id="ARBA00006908"/>
    </source>
</evidence>
<feature type="coiled-coil region" evidence="3">
    <location>
        <begin position="102"/>
        <end position="129"/>
    </location>
</feature>
<evidence type="ECO:0000256" key="4">
    <source>
        <dbReference type="SAM" id="MobiDB-lite"/>
    </source>
</evidence>
<dbReference type="GO" id="GO:0050897">
    <property type="term" value="F:cobalt ion binding"/>
    <property type="evidence" value="ECO:0007669"/>
    <property type="project" value="InterPro"/>
</dbReference>
<evidence type="ECO:0008006" key="7">
    <source>
        <dbReference type="Google" id="ProtNLM"/>
    </source>
</evidence>
<dbReference type="InterPro" id="IPR009249">
    <property type="entry name" value="Ferredoxin-dep_bilin_Rdtase"/>
</dbReference>
<dbReference type="Proteomes" id="UP001165080">
    <property type="component" value="Unassembled WGS sequence"/>
</dbReference>
<protein>
    <recommendedName>
        <fullName evidence="7">Phycocyanobilin:ferredoxin oxidoreductase</fullName>
    </recommendedName>
</protein>
<accession>A0A9W6EYS4</accession>
<proteinExistence type="inferred from homology"/>
<dbReference type="GO" id="GO:0010024">
    <property type="term" value="P:phytochromobilin biosynthetic process"/>
    <property type="evidence" value="ECO:0007669"/>
    <property type="project" value="InterPro"/>
</dbReference>